<name>A0A7H8NJI7_9ACTN</name>
<dbReference type="InterPro" id="IPR027268">
    <property type="entry name" value="Peptidase_M4/M1_CTD_sf"/>
</dbReference>
<evidence type="ECO:0000256" key="4">
    <source>
        <dbReference type="ARBA" id="ARBA00012564"/>
    </source>
</evidence>
<feature type="domain" description="Peptidase M1 membrane alanine aminopeptidase" evidence="14">
    <location>
        <begin position="160"/>
        <end position="302"/>
    </location>
</feature>
<dbReference type="SUPFAM" id="SSF55486">
    <property type="entry name" value="Metalloproteases ('zincins'), catalytic domain"/>
    <property type="match status" value="1"/>
</dbReference>
<evidence type="ECO:0000313" key="16">
    <source>
        <dbReference type="Proteomes" id="UP000509303"/>
    </source>
</evidence>
<dbReference type="GO" id="GO:0006508">
    <property type="term" value="P:proteolysis"/>
    <property type="evidence" value="ECO:0007669"/>
    <property type="project" value="UniProtKB-KW"/>
</dbReference>
<evidence type="ECO:0000256" key="5">
    <source>
        <dbReference type="ARBA" id="ARBA00015611"/>
    </source>
</evidence>
<evidence type="ECO:0000256" key="10">
    <source>
        <dbReference type="ARBA" id="ARBA00023049"/>
    </source>
</evidence>
<evidence type="ECO:0000256" key="13">
    <source>
        <dbReference type="SAM" id="MobiDB-lite"/>
    </source>
</evidence>
<keyword evidence="8" id="KW-0378">Hydrolase</keyword>
<evidence type="ECO:0000256" key="6">
    <source>
        <dbReference type="ARBA" id="ARBA00022670"/>
    </source>
</evidence>
<evidence type="ECO:0000256" key="2">
    <source>
        <dbReference type="ARBA" id="ARBA00001947"/>
    </source>
</evidence>
<dbReference type="PANTHER" id="PTHR11533:SF297">
    <property type="entry name" value="AMINOPEPTIDASE N"/>
    <property type="match status" value="1"/>
</dbReference>
<sequence>MASYLATVAIGTFDVRTRGDLRAGDTTGPEEPHIDTQEKLQEAARNDAHAPVPPDSRVDDGQPADAPRAGGRQGGERRNSQRRAGGDVPQYVAIDPTQAAASRHVADQLTEIMDWETGLFGPYPFSSTGAIVDDTPDLGYALETQTKPYYSTPPDAYLQVHELAHQWFGNSLTPRTWGDIWLNEGFATYAEWLWEVERGDAGRTADEIFRDYYDGSDGQSEGIWAFPPGTPPGPEHLLDPPVYGRGAMTLHRLRQTVGDRTFFAIVRTWVAEHRHATVTTEEFIALCERLSGRDLGELFDAWLYEKGRPKLS</sequence>
<dbReference type="GO" id="GO:0008270">
    <property type="term" value="F:zinc ion binding"/>
    <property type="evidence" value="ECO:0007669"/>
    <property type="project" value="InterPro"/>
</dbReference>
<keyword evidence="16" id="KW-1185">Reference proteome</keyword>
<proteinExistence type="inferred from homology"/>
<keyword evidence="10" id="KW-0482">Metalloprotease</keyword>
<dbReference type="Pfam" id="PF01433">
    <property type="entry name" value="Peptidase_M1"/>
    <property type="match status" value="1"/>
</dbReference>
<dbReference type="Gene3D" id="1.10.390.10">
    <property type="entry name" value="Neutral Protease Domain 2"/>
    <property type="match status" value="1"/>
</dbReference>
<feature type="region of interest" description="Disordered" evidence="13">
    <location>
        <begin position="18"/>
        <end position="91"/>
    </location>
</feature>
<dbReference type="PRINTS" id="PR00756">
    <property type="entry name" value="ALADIPTASE"/>
</dbReference>
<keyword evidence="9" id="KW-0862">Zinc</keyword>
<accession>A0A7H8NJI7</accession>
<evidence type="ECO:0000256" key="9">
    <source>
        <dbReference type="ARBA" id="ARBA00022833"/>
    </source>
</evidence>
<dbReference type="AlphaFoldDB" id="A0A7H8NJI7"/>
<evidence type="ECO:0000256" key="11">
    <source>
        <dbReference type="ARBA" id="ARBA00029811"/>
    </source>
</evidence>
<evidence type="ECO:0000256" key="12">
    <source>
        <dbReference type="ARBA" id="ARBA00031533"/>
    </source>
</evidence>
<organism evidence="15 16">
    <name type="scientific">Streptomyces buecherae</name>
    <dbReference type="NCBI Taxonomy" id="2763006"/>
    <lineage>
        <taxon>Bacteria</taxon>
        <taxon>Bacillati</taxon>
        <taxon>Actinomycetota</taxon>
        <taxon>Actinomycetes</taxon>
        <taxon>Kitasatosporales</taxon>
        <taxon>Streptomycetaceae</taxon>
        <taxon>Streptomyces</taxon>
    </lineage>
</organism>
<comment type="similarity">
    <text evidence="3">Belongs to the peptidase M1 family.</text>
</comment>
<dbReference type="InterPro" id="IPR050344">
    <property type="entry name" value="Peptidase_M1_aminopeptidases"/>
</dbReference>
<evidence type="ECO:0000256" key="8">
    <source>
        <dbReference type="ARBA" id="ARBA00022801"/>
    </source>
</evidence>
<comment type="catalytic activity">
    <reaction evidence="1">
        <text>Release of an N-terminal amino acid, Xaa-|-Yaa- from a peptide, amide or arylamide. Xaa is preferably Ala, but may be most amino acids including Pro (slow action). When a terminal hydrophobic residue is followed by a prolyl residue, the two may be released as an intact Xaa-Pro dipeptide.</text>
        <dbReference type="EC" id="3.4.11.2"/>
    </reaction>
</comment>
<keyword evidence="6" id="KW-0645">Protease</keyword>
<dbReference type="EMBL" id="CP054929">
    <property type="protein sequence ID" value="QKW54737.1"/>
    <property type="molecule type" value="Genomic_DNA"/>
</dbReference>
<dbReference type="PANTHER" id="PTHR11533">
    <property type="entry name" value="PROTEASE M1 ZINC METALLOPROTEASE"/>
    <property type="match status" value="1"/>
</dbReference>
<evidence type="ECO:0000313" key="15">
    <source>
        <dbReference type="EMBL" id="QKW54737.1"/>
    </source>
</evidence>
<comment type="cofactor">
    <cofactor evidence="2">
        <name>Zn(2+)</name>
        <dbReference type="ChEBI" id="CHEBI:29105"/>
    </cofactor>
</comment>
<evidence type="ECO:0000256" key="1">
    <source>
        <dbReference type="ARBA" id="ARBA00000098"/>
    </source>
</evidence>
<gene>
    <name evidence="15" type="ORF">HUT08_24215</name>
</gene>
<protein>
    <recommendedName>
        <fullName evidence="5">Aminopeptidase N</fullName>
        <ecNumber evidence="4">3.4.11.2</ecNumber>
    </recommendedName>
    <alternativeName>
        <fullName evidence="11">Alanine aminopeptidase</fullName>
    </alternativeName>
    <alternativeName>
        <fullName evidence="12">Lysyl aminopeptidase</fullName>
    </alternativeName>
</protein>
<dbReference type="EC" id="3.4.11.2" evidence="4"/>
<evidence type="ECO:0000259" key="14">
    <source>
        <dbReference type="Pfam" id="PF01433"/>
    </source>
</evidence>
<dbReference type="InterPro" id="IPR001930">
    <property type="entry name" value="Peptidase_M1"/>
</dbReference>
<feature type="compositionally biased region" description="Basic and acidic residues" evidence="13">
    <location>
        <begin position="30"/>
        <end position="48"/>
    </location>
</feature>
<reference evidence="15 16" key="1">
    <citation type="submission" date="2020-06" db="EMBL/GenBank/DDBJ databases">
        <title>Genome mining for natural products.</title>
        <authorList>
            <person name="Zhang B."/>
            <person name="Shi J."/>
            <person name="Ge H."/>
        </authorList>
    </citation>
    <scope>NUCLEOTIDE SEQUENCE [LARGE SCALE GENOMIC DNA]</scope>
    <source>
        <strain evidence="15 16">NA00687</strain>
    </source>
</reference>
<dbReference type="InterPro" id="IPR014782">
    <property type="entry name" value="Peptidase_M1_dom"/>
</dbReference>
<dbReference type="GO" id="GO:0016285">
    <property type="term" value="F:alanyl aminopeptidase activity"/>
    <property type="evidence" value="ECO:0007669"/>
    <property type="project" value="UniProtKB-EC"/>
</dbReference>
<evidence type="ECO:0000256" key="3">
    <source>
        <dbReference type="ARBA" id="ARBA00010136"/>
    </source>
</evidence>
<evidence type="ECO:0000256" key="7">
    <source>
        <dbReference type="ARBA" id="ARBA00022723"/>
    </source>
</evidence>
<dbReference type="Proteomes" id="UP000509303">
    <property type="component" value="Chromosome"/>
</dbReference>
<dbReference type="GO" id="GO:0008237">
    <property type="term" value="F:metallopeptidase activity"/>
    <property type="evidence" value="ECO:0007669"/>
    <property type="project" value="UniProtKB-KW"/>
</dbReference>
<keyword evidence="7" id="KW-0479">Metal-binding</keyword>